<sequence length="227" mass="26084">MWKESLLVVLSLVAFKEICDGVHIIEGLQNDHVHNHWKNIDEGGSMNSVDAKACPTIVTRADWKARTPRDRYNMTTPVPFVVLHHTDMAECFTYDDCCKMMRYIQDFHMDFREWDDIAYSFLVGEDGLVYEGRGWDTVGSHAPWYNFRSLGVSIMGNFTTKLPNQRAVDAVSSIINCAITNKKLDPDYVLIGHRQATPNRTCPGEALYKEIQTWPHWKPGDHFPPKH</sequence>
<dbReference type="SMART" id="SM00701">
    <property type="entry name" value="PGRP"/>
    <property type="match status" value="1"/>
</dbReference>
<proteinExistence type="inferred from homology"/>
<dbReference type="Pfam" id="PF01510">
    <property type="entry name" value="Amidase_2"/>
    <property type="match status" value="1"/>
</dbReference>
<feature type="chain" id="PRO_5029848803" description="Peptidoglycan-recognition protein" evidence="2">
    <location>
        <begin position="22"/>
        <end position="227"/>
    </location>
</feature>
<evidence type="ECO:0000259" key="3">
    <source>
        <dbReference type="SMART" id="SM00644"/>
    </source>
</evidence>
<feature type="domain" description="Peptidoglycan recognition protein family" evidence="4">
    <location>
        <begin position="55"/>
        <end position="197"/>
    </location>
</feature>
<protein>
    <recommendedName>
        <fullName evidence="7">Peptidoglycan-recognition protein</fullName>
    </recommendedName>
</protein>
<dbReference type="InterPro" id="IPR015510">
    <property type="entry name" value="PGRP"/>
</dbReference>
<dbReference type="CDD" id="cd06583">
    <property type="entry name" value="PGRP"/>
    <property type="match status" value="1"/>
</dbReference>
<dbReference type="InterPro" id="IPR006619">
    <property type="entry name" value="PGRP_domain_met/bac"/>
</dbReference>
<dbReference type="SUPFAM" id="SSF55846">
    <property type="entry name" value="N-acetylmuramoyl-L-alanine amidase-like"/>
    <property type="match status" value="1"/>
</dbReference>
<dbReference type="Gene3D" id="3.40.80.10">
    <property type="entry name" value="Peptidoglycan recognition protein-like"/>
    <property type="match status" value="1"/>
</dbReference>
<dbReference type="PANTHER" id="PTHR11022:SF41">
    <property type="entry name" value="PEPTIDOGLYCAN-RECOGNITION PROTEIN LC-RELATED"/>
    <property type="match status" value="1"/>
</dbReference>
<evidence type="ECO:0000256" key="2">
    <source>
        <dbReference type="SAM" id="SignalP"/>
    </source>
</evidence>
<dbReference type="InterPro" id="IPR036505">
    <property type="entry name" value="Amidase/PGRP_sf"/>
</dbReference>
<dbReference type="RefSeq" id="XP_030830159.1">
    <property type="nucleotide sequence ID" value="XM_030974299.1"/>
</dbReference>
<dbReference type="SMART" id="SM00644">
    <property type="entry name" value="Ami_2"/>
    <property type="match status" value="1"/>
</dbReference>
<evidence type="ECO:0000313" key="5">
    <source>
        <dbReference type="EnsemblMetazoa" id="XP_030830159"/>
    </source>
</evidence>
<dbReference type="OMA" id="TECPGES"/>
<evidence type="ECO:0000259" key="4">
    <source>
        <dbReference type="SMART" id="SM00701"/>
    </source>
</evidence>
<dbReference type="Proteomes" id="UP000007110">
    <property type="component" value="Unassembled WGS sequence"/>
</dbReference>
<dbReference type="GO" id="GO:0008270">
    <property type="term" value="F:zinc ion binding"/>
    <property type="evidence" value="ECO:0007669"/>
    <property type="project" value="InterPro"/>
</dbReference>
<feature type="signal peptide" evidence="2">
    <location>
        <begin position="1"/>
        <end position="21"/>
    </location>
</feature>
<dbReference type="EnsemblMetazoa" id="XM_030974299">
    <property type="protein sequence ID" value="XP_030830159"/>
    <property type="gene ID" value="LOC591777"/>
</dbReference>
<comment type="similarity">
    <text evidence="1">Belongs to the N-acetylmuramoyl-L-alanine amidase 2 family.</text>
</comment>
<reference evidence="6" key="1">
    <citation type="submission" date="2015-02" db="EMBL/GenBank/DDBJ databases">
        <title>Genome sequencing for Strongylocentrotus purpuratus.</title>
        <authorList>
            <person name="Murali S."/>
            <person name="Liu Y."/>
            <person name="Vee V."/>
            <person name="English A."/>
            <person name="Wang M."/>
            <person name="Skinner E."/>
            <person name="Han Y."/>
            <person name="Muzny D.M."/>
            <person name="Worley K.C."/>
            <person name="Gibbs R.A."/>
        </authorList>
    </citation>
    <scope>NUCLEOTIDE SEQUENCE</scope>
</reference>
<feature type="domain" description="N-acetylmuramoyl-L-alanine amidase" evidence="3">
    <location>
        <begin position="66"/>
        <end position="204"/>
    </location>
</feature>
<evidence type="ECO:0008006" key="7">
    <source>
        <dbReference type="Google" id="ProtNLM"/>
    </source>
</evidence>
<dbReference type="GeneID" id="591777"/>
<dbReference type="PANTHER" id="PTHR11022">
    <property type="entry name" value="PEPTIDOGLYCAN RECOGNITION PROTEIN"/>
    <property type="match status" value="1"/>
</dbReference>
<dbReference type="GO" id="GO:0009253">
    <property type="term" value="P:peptidoglycan catabolic process"/>
    <property type="evidence" value="ECO:0007669"/>
    <property type="project" value="InterPro"/>
</dbReference>
<reference evidence="5" key="2">
    <citation type="submission" date="2021-01" db="UniProtKB">
        <authorList>
            <consortium name="EnsemblMetazoa"/>
        </authorList>
    </citation>
    <scope>IDENTIFICATION</scope>
</reference>
<name>A0A7M7N2Y6_STRPU</name>
<organism evidence="5 6">
    <name type="scientific">Strongylocentrotus purpuratus</name>
    <name type="common">Purple sea urchin</name>
    <dbReference type="NCBI Taxonomy" id="7668"/>
    <lineage>
        <taxon>Eukaryota</taxon>
        <taxon>Metazoa</taxon>
        <taxon>Echinodermata</taxon>
        <taxon>Eleutherozoa</taxon>
        <taxon>Echinozoa</taxon>
        <taxon>Echinoidea</taxon>
        <taxon>Euechinoidea</taxon>
        <taxon>Echinacea</taxon>
        <taxon>Camarodonta</taxon>
        <taxon>Echinidea</taxon>
        <taxon>Strongylocentrotidae</taxon>
        <taxon>Strongylocentrotus</taxon>
    </lineage>
</organism>
<evidence type="ECO:0000256" key="1">
    <source>
        <dbReference type="ARBA" id="ARBA00007553"/>
    </source>
</evidence>
<dbReference type="InterPro" id="IPR002502">
    <property type="entry name" value="Amidase_domain"/>
</dbReference>
<dbReference type="GO" id="GO:0008745">
    <property type="term" value="F:N-acetylmuramoyl-L-alanine amidase activity"/>
    <property type="evidence" value="ECO:0007669"/>
    <property type="project" value="InterPro"/>
</dbReference>
<dbReference type="FunFam" id="3.40.80.10:FF:000026">
    <property type="entry name" value="Uncharacterized protein"/>
    <property type="match status" value="1"/>
</dbReference>
<accession>A0A7M7N2Y6</accession>
<keyword evidence="2" id="KW-0732">Signal</keyword>
<evidence type="ECO:0000313" key="6">
    <source>
        <dbReference type="Proteomes" id="UP000007110"/>
    </source>
</evidence>
<dbReference type="AlphaFoldDB" id="A0A7M7N2Y6"/>
<keyword evidence="6" id="KW-1185">Reference proteome</keyword>